<comment type="caution">
    <text evidence="4">The sequence shown here is derived from an EMBL/GenBank/DDBJ whole genome shotgun (WGS) entry which is preliminary data.</text>
</comment>
<keyword evidence="1" id="KW-0472">Membrane</keyword>
<sequence>MNPHLNPLSARRQSGAALIVSLILLLIMTLIGVTAMRGTILEERMAGGMQDQNRAFQAAEAALRVGEDELQGAVVPTFNNSNGRYAYNHPSRPDWLRNPPAEGNGATAVTLEFPESSEVTPRPPEYFIERLPPSQIPGGSLESGTPVDDGELFKITARGFGGNESTVVILETYFRR</sequence>
<evidence type="ECO:0000256" key="1">
    <source>
        <dbReference type="SAM" id="Phobius"/>
    </source>
</evidence>
<reference evidence="4" key="1">
    <citation type="submission" date="2022-03" db="EMBL/GenBank/DDBJ databases">
        <title>Genomic Encyclopedia of Type Strains, Phase III (KMG-III): the genomes of soil and plant-associated and newly described type strains.</title>
        <authorList>
            <person name="Whitman W."/>
        </authorList>
    </citation>
    <scope>NUCLEOTIDE SEQUENCE</scope>
    <source>
        <strain evidence="4">ANL 6-2</strain>
    </source>
</reference>
<dbReference type="InterPro" id="IPR025746">
    <property type="entry name" value="PilX_N_dom"/>
</dbReference>
<organism evidence="4 5">
    <name type="scientific">Natronocella acetinitrilica</name>
    <dbReference type="NCBI Taxonomy" id="414046"/>
    <lineage>
        <taxon>Bacteria</taxon>
        <taxon>Pseudomonadati</taxon>
        <taxon>Pseudomonadota</taxon>
        <taxon>Gammaproteobacteria</taxon>
        <taxon>Chromatiales</taxon>
        <taxon>Ectothiorhodospiraceae</taxon>
        <taxon>Natronocella</taxon>
    </lineage>
</organism>
<evidence type="ECO:0000259" key="3">
    <source>
        <dbReference type="Pfam" id="PF14341"/>
    </source>
</evidence>
<feature type="domain" description="Type 4 fimbrial biogenesis protein PilX N-terminal" evidence="3">
    <location>
        <begin position="14"/>
        <end position="64"/>
    </location>
</feature>
<feature type="domain" description="PilX/PilW C-terminal" evidence="2">
    <location>
        <begin position="89"/>
        <end position="176"/>
    </location>
</feature>
<evidence type="ECO:0000313" key="4">
    <source>
        <dbReference type="EMBL" id="MCP1676629.1"/>
    </source>
</evidence>
<proteinExistence type="predicted"/>
<dbReference type="Proteomes" id="UP001205843">
    <property type="component" value="Unassembled WGS sequence"/>
</dbReference>
<accession>A0AAE3G6L6</accession>
<dbReference type="InterPro" id="IPR025205">
    <property type="entry name" value="PilX/PilW_C"/>
</dbReference>
<feature type="transmembrane region" description="Helical" evidence="1">
    <location>
        <begin position="15"/>
        <end position="35"/>
    </location>
</feature>
<dbReference type="Pfam" id="PF13681">
    <property type="entry name" value="PilX"/>
    <property type="match status" value="1"/>
</dbReference>
<name>A0AAE3G6L6_9GAMM</name>
<keyword evidence="1" id="KW-1133">Transmembrane helix</keyword>
<dbReference type="EMBL" id="JALJXV010000010">
    <property type="protein sequence ID" value="MCP1676629.1"/>
    <property type="molecule type" value="Genomic_DNA"/>
</dbReference>
<dbReference type="AlphaFoldDB" id="A0AAE3G6L6"/>
<gene>
    <name evidence="4" type="ORF">J2T57_003800</name>
</gene>
<evidence type="ECO:0000313" key="5">
    <source>
        <dbReference type="Proteomes" id="UP001205843"/>
    </source>
</evidence>
<protein>
    <submittedName>
        <fullName evidence="4">Type IV pilus assembly protein PilX</fullName>
    </submittedName>
</protein>
<keyword evidence="1" id="KW-0812">Transmembrane</keyword>
<dbReference type="RefSeq" id="WP_253483325.1">
    <property type="nucleotide sequence ID" value="NZ_JALJXV010000010.1"/>
</dbReference>
<dbReference type="Pfam" id="PF14341">
    <property type="entry name" value="PilX_N"/>
    <property type="match status" value="1"/>
</dbReference>
<evidence type="ECO:0000259" key="2">
    <source>
        <dbReference type="Pfam" id="PF13681"/>
    </source>
</evidence>
<keyword evidence="5" id="KW-1185">Reference proteome</keyword>